<dbReference type="EMBL" id="JAKRKC020000001">
    <property type="protein sequence ID" value="MCK2213403.1"/>
    <property type="molecule type" value="Genomic_DNA"/>
</dbReference>
<evidence type="ECO:0000313" key="3">
    <source>
        <dbReference type="Proteomes" id="UP001317259"/>
    </source>
</evidence>
<reference evidence="2 3" key="1">
    <citation type="submission" date="2022-04" db="EMBL/GenBank/DDBJ databases">
        <title>Genome draft of Actinomadura sp. ATCC 31491.</title>
        <authorList>
            <person name="Shi X."/>
            <person name="Du Y."/>
        </authorList>
    </citation>
    <scope>NUCLEOTIDE SEQUENCE [LARGE SCALE GENOMIC DNA]</scope>
    <source>
        <strain evidence="2 3">ATCC 31491</strain>
    </source>
</reference>
<accession>A0ABT0FND4</accession>
<sequence length="266" mass="27061">MSGGTEARIAERWHDVAGRRVRSLEAGGPGGGEAPVVVVVPGLGALGYLLDTLAGCAAWARAYLLDVPGFGHRRPAAGEVELPAMVRLVAAWLGAVPGRPVVLAGHSTGAQVALHVAASLPGRVEALTLLGPVFPPEQRTVAGVLPPFLRTLRHEPLGAVPATLPYYVRGGVRAMARFIRSGQQDAPEAVAGGVSCPVLVARGAQDALAPAEWAERLAGAAARGRAVTVPGAHAFPFRRGGLTAALIADVAAEARSGRDRPGGPGG</sequence>
<keyword evidence="3" id="KW-1185">Reference proteome</keyword>
<dbReference type="InterPro" id="IPR000073">
    <property type="entry name" value="AB_hydrolase_1"/>
</dbReference>
<proteinExistence type="predicted"/>
<dbReference type="InterPro" id="IPR029058">
    <property type="entry name" value="AB_hydrolase_fold"/>
</dbReference>
<comment type="caution">
    <text evidence="2">The sequence shown here is derived from an EMBL/GenBank/DDBJ whole genome shotgun (WGS) entry which is preliminary data.</text>
</comment>
<evidence type="ECO:0000313" key="2">
    <source>
        <dbReference type="EMBL" id="MCK2213403.1"/>
    </source>
</evidence>
<dbReference type="Proteomes" id="UP001317259">
    <property type="component" value="Unassembled WGS sequence"/>
</dbReference>
<dbReference type="SUPFAM" id="SSF53474">
    <property type="entry name" value="alpha/beta-Hydrolases"/>
    <property type="match status" value="1"/>
</dbReference>
<dbReference type="PANTHER" id="PTHR43689">
    <property type="entry name" value="HYDROLASE"/>
    <property type="match status" value="1"/>
</dbReference>
<dbReference type="PANTHER" id="PTHR43689:SF8">
    <property type="entry name" value="ALPHA_BETA-HYDROLASES SUPERFAMILY PROTEIN"/>
    <property type="match status" value="1"/>
</dbReference>
<keyword evidence="2" id="KW-0378">Hydrolase</keyword>
<dbReference type="Gene3D" id="3.40.50.1820">
    <property type="entry name" value="alpha/beta hydrolase"/>
    <property type="match status" value="1"/>
</dbReference>
<dbReference type="GO" id="GO:0016787">
    <property type="term" value="F:hydrolase activity"/>
    <property type="evidence" value="ECO:0007669"/>
    <property type="project" value="UniProtKB-KW"/>
</dbReference>
<feature type="domain" description="AB hydrolase-1" evidence="1">
    <location>
        <begin position="37"/>
        <end position="240"/>
    </location>
</feature>
<dbReference type="Pfam" id="PF12697">
    <property type="entry name" value="Abhydrolase_6"/>
    <property type="match status" value="1"/>
</dbReference>
<name>A0ABT0FND4_9ACTN</name>
<gene>
    <name evidence="2" type="ORF">MF672_006285</name>
</gene>
<organism evidence="2 3">
    <name type="scientific">Actinomadura luzonensis</name>
    <dbReference type="NCBI Taxonomy" id="2805427"/>
    <lineage>
        <taxon>Bacteria</taxon>
        <taxon>Bacillati</taxon>
        <taxon>Actinomycetota</taxon>
        <taxon>Actinomycetes</taxon>
        <taxon>Streptosporangiales</taxon>
        <taxon>Thermomonosporaceae</taxon>
        <taxon>Actinomadura</taxon>
    </lineage>
</organism>
<dbReference type="RefSeq" id="WP_242380454.1">
    <property type="nucleotide sequence ID" value="NZ_JAKRKC020000001.1"/>
</dbReference>
<protein>
    <submittedName>
        <fullName evidence="2">Alpha/beta fold hydrolase</fullName>
    </submittedName>
</protein>
<evidence type="ECO:0000259" key="1">
    <source>
        <dbReference type="Pfam" id="PF12697"/>
    </source>
</evidence>